<dbReference type="GO" id="GO:0009103">
    <property type="term" value="P:lipopolysaccharide biosynthetic process"/>
    <property type="evidence" value="ECO:0007669"/>
    <property type="project" value="UniProtKB-ARBA"/>
</dbReference>
<reference evidence="9 10" key="1">
    <citation type="journal article" date="2016" name="Nat. Commun.">
        <title>Thousands of microbial genomes shed light on interconnected biogeochemical processes in an aquifer system.</title>
        <authorList>
            <person name="Anantharaman K."/>
            <person name="Brown C.T."/>
            <person name="Hug L.A."/>
            <person name="Sharon I."/>
            <person name="Castelle C.J."/>
            <person name="Probst A.J."/>
            <person name="Thomas B.C."/>
            <person name="Singh A."/>
            <person name="Wilkins M.J."/>
            <person name="Karaoz U."/>
            <person name="Brodie E.L."/>
            <person name="Williams K.H."/>
            <person name="Hubbard S.S."/>
            <person name="Banfield J.F."/>
        </authorList>
    </citation>
    <scope>NUCLEOTIDE SEQUENCE [LARGE SCALE GENOMIC DNA]</scope>
</reference>
<evidence type="ECO:0000256" key="6">
    <source>
        <dbReference type="ARBA" id="ARBA00022989"/>
    </source>
</evidence>
<dbReference type="EMBL" id="MGBG01000013">
    <property type="protein sequence ID" value="OGK64870.1"/>
    <property type="molecule type" value="Genomic_DNA"/>
</dbReference>
<gene>
    <name evidence="9" type="ORF">A2209_04175</name>
</gene>
<dbReference type="AlphaFoldDB" id="A0A1F7KAK4"/>
<evidence type="ECO:0000313" key="10">
    <source>
        <dbReference type="Proteomes" id="UP000178450"/>
    </source>
</evidence>
<keyword evidence="2" id="KW-1003">Cell membrane</keyword>
<protein>
    <recommendedName>
        <fullName evidence="11">Glycosyltransferase RgtA/B/C/D-like domain-containing protein</fullName>
    </recommendedName>
</protein>
<evidence type="ECO:0000256" key="1">
    <source>
        <dbReference type="ARBA" id="ARBA00004651"/>
    </source>
</evidence>
<feature type="transmembrane region" description="Helical" evidence="8">
    <location>
        <begin position="238"/>
        <end position="255"/>
    </location>
</feature>
<sequence length="419" mass="48993">MKKVIAIFAIALSLRLIGLNQSLWLDEAVTAVVVRDLSWTQIMTNFAPQDFHPTSYYLLMKLWTTFFGLSEISLRMPSILFSLGVGWLLYRLKGLWPAAFFLFNPLVIYYSQEARMYLMVTFLLTLAFYSLERKNAWLYCLAIILAFQTFYGAIFFIVGLMFYLLVIKNWRFLMLTFGSTLITVGMAMPLLWQQWHNSQEITALVVNWKNVLGTASLKNLLLIPLKFSIGRISFEPKAAYYLIAGLWTTMVWSRLKWRDPKAILLMTPLLLALVFSFVSPLLSYFRFLYLLPVLAILLNQGLKNNYLKIFILIGFIGFSLVYLLFPQFHREDWQSLARDLPEKTLVYGIVSSLEGINYYRPELLIKDLRFSALMAKQLLVVPYTAEIYGFDYQKRLIDLGYHQKRQQTYRQLVLETWVR</sequence>
<dbReference type="PANTHER" id="PTHR33908:SF11">
    <property type="entry name" value="MEMBRANE PROTEIN"/>
    <property type="match status" value="1"/>
</dbReference>
<dbReference type="PANTHER" id="PTHR33908">
    <property type="entry name" value="MANNOSYLTRANSFERASE YKCB-RELATED"/>
    <property type="match status" value="1"/>
</dbReference>
<feature type="transmembrane region" description="Helical" evidence="8">
    <location>
        <begin position="305"/>
        <end position="325"/>
    </location>
</feature>
<dbReference type="GO" id="GO:0005886">
    <property type="term" value="C:plasma membrane"/>
    <property type="evidence" value="ECO:0007669"/>
    <property type="project" value="UniProtKB-SubCell"/>
</dbReference>
<feature type="transmembrane region" description="Helical" evidence="8">
    <location>
        <begin position="262"/>
        <end position="285"/>
    </location>
</feature>
<evidence type="ECO:0000256" key="8">
    <source>
        <dbReference type="SAM" id="Phobius"/>
    </source>
</evidence>
<keyword evidence="6 8" id="KW-1133">Transmembrane helix</keyword>
<comment type="subcellular location">
    <subcellularLocation>
        <location evidence="1">Cell membrane</location>
        <topology evidence="1">Multi-pass membrane protein</topology>
    </subcellularLocation>
</comment>
<feature type="transmembrane region" description="Helical" evidence="8">
    <location>
        <begin position="136"/>
        <end position="165"/>
    </location>
</feature>
<name>A0A1F7KAK4_9BACT</name>
<feature type="transmembrane region" description="Helical" evidence="8">
    <location>
        <begin position="172"/>
        <end position="192"/>
    </location>
</feature>
<evidence type="ECO:0000256" key="2">
    <source>
        <dbReference type="ARBA" id="ARBA00022475"/>
    </source>
</evidence>
<proteinExistence type="predicted"/>
<feature type="transmembrane region" description="Helical" evidence="8">
    <location>
        <begin position="79"/>
        <end position="102"/>
    </location>
</feature>
<evidence type="ECO:0008006" key="11">
    <source>
        <dbReference type="Google" id="ProtNLM"/>
    </source>
</evidence>
<evidence type="ECO:0000256" key="5">
    <source>
        <dbReference type="ARBA" id="ARBA00022692"/>
    </source>
</evidence>
<evidence type="ECO:0000313" key="9">
    <source>
        <dbReference type="EMBL" id="OGK64870.1"/>
    </source>
</evidence>
<dbReference type="Proteomes" id="UP000178450">
    <property type="component" value="Unassembled WGS sequence"/>
</dbReference>
<evidence type="ECO:0000256" key="7">
    <source>
        <dbReference type="ARBA" id="ARBA00023136"/>
    </source>
</evidence>
<keyword evidence="4" id="KW-0808">Transferase</keyword>
<keyword evidence="3" id="KW-0328">Glycosyltransferase</keyword>
<dbReference type="GO" id="GO:0016763">
    <property type="term" value="F:pentosyltransferase activity"/>
    <property type="evidence" value="ECO:0007669"/>
    <property type="project" value="TreeGrafter"/>
</dbReference>
<feature type="transmembrane region" description="Helical" evidence="8">
    <location>
        <begin position="114"/>
        <end position="130"/>
    </location>
</feature>
<evidence type="ECO:0000256" key="3">
    <source>
        <dbReference type="ARBA" id="ARBA00022676"/>
    </source>
</evidence>
<organism evidence="9 10">
    <name type="scientific">Candidatus Roizmanbacteria bacterium RIFOXYA1_FULL_41_12</name>
    <dbReference type="NCBI Taxonomy" id="1802082"/>
    <lineage>
        <taxon>Bacteria</taxon>
        <taxon>Candidatus Roizmaniibacteriota</taxon>
    </lineage>
</organism>
<accession>A0A1F7KAK4</accession>
<evidence type="ECO:0000256" key="4">
    <source>
        <dbReference type="ARBA" id="ARBA00022679"/>
    </source>
</evidence>
<comment type="caution">
    <text evidence="9">The sequence shown here is derived from an EMBL/GenBank/DDBJ whole genome shotgun (WGS) entry which is preliminary data.</text>
</comment>
<keyword evidence="7 8" id="KW-0472">Membrane</keyword>
<dbReference type="InterPro" id="IPR050297">
    <property type="entry name" value="LipidA_mod_glycosyltrf_83"/>
</dbReference>
<keyword evidence="5 8" id="KW-0812">Transmembrane</keyword>